<accession>A0A1Y2LXX5</accession>
<sequence>MATKEAPHLLTLLREIRDSIYSHLRHEVVLRCQYESLQLQNAPIVAVLLTHSQLYHEYKETDYYKNLSCKLCWHKDFPYGRITAIKADSRALSQISHLELSEAVSLDSRYYKSVIGGPIVRSDEAFVRDMRMYLLPMLSRLRTLRFHTRYYKVISTDYVCLDSAHYVAQAALVSTSLPHAIRGLKMIQVATGCTLSPLYSIHRLSVITSYVYANTKVSTNKANFCSLAEVEGWVDGLGDGLAKYSPSGLEKFKKERKDISVVLNAEVLGWTDRRMA</sequence>
<keyword evidence="2" id="KW-1185">Reference proteome</keyword>
<dbReference type="AlphaFoldDB" id="A0A1Y2LXX5"/>
<proteinExistence type="predicted"/>
<dbReference type="EMBL" id="KZ107846">
    <property type="protein sequence ID" value="OSS48502.1"/>
    <property type="molecule type" value="Genomic_DNA"/>
</dbReference>
<evidence type="ECO:0000313" key="2">
    <source>
        <dbReference type="Proteomes" id="UP000193240"/>
    </source>
</evidence>
<gene>
    <name evidence="1" type="ORF">B5807_07646</name>
</gene>
<name>A0A1Y2LXX5_EPING</name>
<protein>
    <submittedName>
        <fullName evidence="1">Uncharacterized protein</fullName>
    </submittedName>
</protein>
<reference evidence="1 2" key="1">
    <citation type="journal article" date="2017" name="Genome Announc.">
        <title>Genome sequence of the saprophytic ascomycete Epicoccum nigrum ICMP 19927 strain isolated from New Zealand.</title>
        <authorList>
            <person name="Fokin M."/>
            <person name="Fleetwood D."/>
            <person name="Weir B.S."/>
            <person name="Villas-Boas S.G."/>
        </authorList>
    </citation>
    <scope>NUCLEOTIDE SEQUENCE [LARGE SCALE GENOMIC DNA]</scope>
    <source>
        <strain evidence="1 2">ICMP 19927</strain>
    </source>
</reference>
<dbReference type="Proteomes" id="UP000193240">
    <property type="component" value="Unassembled WGS sequence"/>
</dbReference>
<organism evidence="1 2">
    <name type="scientific">Epicoccum nigrum</name>
    <name type="common">Soil fungus</name>
    <name type="synonym">Epicoccum purpurascens</name>
    <dbReference type="NCBI Taxonomy" id="105696"/>
    <lineage>
        <taxon>Eukaryota</taxon>
        <taxon>Fungi</taxon>
        <taxon>Dikarya</taxon>
        <taxon>Ascomycota</taxon>
        <taxon>Pezizomycotina</taxon>
        <taxon>Dothideomycetes</taxon>
        <taxon>Pleosporomycetidae</taxon>
        <taxon>Pleosporales</taxon>
        <taxon>Pleosporineae</taxon>
        <taxon>Didymellaceae</taxon>
        <taxon>Epicoccum</taxon>
    </lineage>
</organism>
<evidence type="ECO:0000313" key="1">
    <source>
        <dbReference type="EMBL" id="OSS48502.1"/>
    </source>
</evidence>
<dbReference type="InParanoid" id="A0A1Y2LXX5"/>